<evidence type="ECO:0000256" key="1">
    <source>
        <dbReference type="SAM" id="MobiDB-lite"/>
    </source>
</evidence>
<proteinExistence type="predicted"/>
<dbReference type="AlphaFoldDB" id="A0A915HMV7"/>
<keyword evidence="2" id="KW-1185">Reference proteome</keyword>
<accession>A0A915HMV7</accession>
<name>A0A915HMV7_ROMCU</name>
<evidence type="ECO:0000313" key="2">
    <source>
        <dbReference type="Proteomes" id="UP000887565"/>
    </source>
</evidence>
<evidence type="ECO:0000313" key="3">
    <source>
        <dbReference type="WBParaSite" id="nRc.2.0.1.t03019-RA"/>
    </source>
</evidence>
<dbReference type="Proteomes" id="UP000887565">
    <property type="component" value="Unplaced"/>
</dbReference>
<sequence length="107" mass="12148">MSQWTYPREWKMRPGQHNTVWWVHGSKTNVTWQPGRLAGQPWFKLQYSTSCQGGSDCRVCSNDQLQLGGLGRLQNGLYTSGGCRLDRHRGHRQQQHGSDNGGWVGAH</sequence>
<reference evidence="3" key="1">
    <citation type="submission" date="2022-11" db="UniProtKB">
        <authorList>
            <consortium name="WormBaseParasite"/>
        </authorList>
    </citation>
    <scope>IDENTIFICATION</scope>
</reference>
<dbReference type="WBParaSite" id="nRc.2.0.1.t03019-RA">
    <property type="protein sequence ID" value="nRc.2.0.1.t03019-RA"/>
    <property type="gene ID" value="nRc.2.0.1.g03019"/>
</dbReference>
<organism evidence="2 3">
    <name type="scientific">Romanomermis culicivorax</name>
    <name type="common">Nematode worm</name>
    <dbReference type="NCBI Taxonomy" id="13658"/>
    <lineage>
        <taxon>Eukaryota</taxon>
        <taxon>Metazoa</taxon>
        <taxon>Ecdysozoa</taxon>
        <taxon>Nematoda</taxon>
        <taxon>Enoplea</taxon>
        <taxon>Dorylaimia</taxon>
        <taxon>Mermithida</taxon>
        <taxon>Mermithoidea</taxon>
        <taxon>Mermithidae</taxon>
        <taxon>Romanomermis</taxon>
    </lineage>
</organism>
<protein>
    <submittedName>
        <fullName evidence="3">Uncharacterized protein</fullName>
    </submittedName>
</protein>
<feature type="region of interest" description="Disordered" evidence="1">
    <location>
        <begin position="88"/>
        <end position="107"/>
    </location>
</feature>